<dbReference type="AlphaFoldDB" id="A0A1Q8SVH0"/>
<dbReference type="NCBIfam" id="NF002016">
    <property type="entry name" value="PRK00823.1-1"/>
    <property type="match status" value="1"/>
</dbReference>
<dbReference type="HAMAP" id="MF_00434">
    <property type="entry name" value="Pterin_4_alpha"/>
    <property type="match status" value="1"/>
</dbReference>
<proteinExistence type="inferred from homology"/>
<comment type="catalytic activity">
    <reaction evidence="1 4">
        <text>(4aS,6R)-4a-hydroxy-L-erythro-5,6,7,8-tetrahydrobiopterin = (6R)-L-erythro-6,7-dihydrobiopterin + H2O</text>
        <dbReference type="Rhea" id="RHEA:11920"/>
        <dbReference type="ChEBI" id="CHEBI:15377"/>
        <dbReference type="ChEBI" id="CHEBI:15642"/>
        <dbReference type="ChEBI" id="CHEBI:43120"/>
        <dbReference type="EC" id="4.2.1.96"/>
    </reaction>
</comment>
<organism evidence="5 6">
    <name type="scientific">Salinicola socius</name>
    <dbReference type="NCBI Taxonomy" id="404433"/>
    <lineage>
        <taxon>Bacteria</taxon>
        <taxon>Pseudomonadati</taxon>
        <taxon>Pseudomonadota</taxon>
        <taxon>Gammaproteobacteria</taxon>
        <taxon>Oceanospirillales</taxon>
        <taxon>Halomonadaceae</taxon>
        <taxon>Salinicola</taxon>
    </lineage>
</organism>
<dbReference type="RefSeq" id="WP_075569087.1">
    <property type="nucleotide sequence ID" value="NZ_MSDO01000004.1"/>
</dbReference>
<protein>
    <recommendedName>
        <fullName evidence="4">Putative pterin-4-alpha-carbinolamine dehydratase</fullName>
        <shortName evidence="4">PHS</shortName>
        <ecNumber evidence="4">4.2.1.96</ecNumber>
    </recommendedName>
    <alternativeName>
        <fullName evidence="4">4-alpha-hydroxy-tetrahydropterin dehydratase</fullName>
    </alternativeName>
    <alternativeName>
        <fullName evidence="4">Pterin carbinolamine dehydratase</fullName>
        <shortName evidence="4">PCD</shortName>
    </alternativeName>
</protein>
<accession>A0A1Q8SVH0</accession>
<gene>
    <name evidence="5" type="ORF">BTW07_05105</name>
</gene>
<sequence>MTTLAEQPCTACDAGAATLTPIEIDKLLPELPQWQILEHDGIMQLQRSFTFRDFAQALSFTNRVGELAESQGHHPALTTEWGKTTVTWWTHKIRGLHRNDFIMAARTDEVAHSYAGEDRCLRRSSVSPGTPSSG</sequence>
<evidence type="ECO:0000256" key="3">
    <source>
        <dbReference type="ARBA" id="ARBA00023239"/>
    </source>
</evidence>
<reference evidence="5 6" key="1">
    <citation type="submission" date="2016-12" db="EMBL/GenBank/DDBJ databases">
        <title>Draft genome sequences of strains Salinicola socius SMB35, Salinicola sp. MH3R3-1 and Chromohalobacter sp. SMB17 from the Verkhnekamsk potash mining region of Russia.</title>
        <authorList>
            <person name="Mavrodi D.V."/>
            <person name="Olsson B.E."/>
            <person name="Korsakova E.S."/>
            <person name="Pyankova A."/>
            <person name="Mavrodi O.V."/>
            <person name="Plotnikova E.G."/>
        </authorList>
    </citation>
    <scope>NUCLEOTIDE SEQUENCE [LARGE SCALE GENOMIC DNA]</scope>
    <source>
        <strain evidence="5 6">SMB35</strain>
    </source>
</reference>
<dbReference type="Pfam" id="PF01329">
    <property type="entry name" value="Pterin_4a"/>
    <property type="match status" value="1"/>
</dbReference>
<dbReference type="GO" id="GO:0008124">
    <property type="term" value="F:4-alpha-hydroxytetrahydrobiopterin dehydratase activity"/>
    <property type="evidence" value="ECO:0007669"/>
    <property type="project" value="UniProtKB-UniRule"/>
</dbReference>
<dbReference type="STRING" id="404433.BTW07_05105"/>
<comment type="caution">
    <text evidence="5">The sequence shown here is derived from an EMBL/GenBank/DDBJ whole genome shotgun (WGS) entry which is preliminary data.</text>
</comment>
<dbReference type="GO" id="GO:0006729">
    <property type="term" value="P:tetrahydrobiopterin biosynthetic process"/>
    <property type="evidence" value="ECO:0007669"/>
    <property type="project" value="InterPro"/>
</dbReference>
<dbReference type="Proteomes" id="UP000186878">
    <property type="component" value="Unassembled WGS sequence"/>
</dbReference>
<keyword evidence="3 4" id="KW-0456">Lyase</keyword>
<evidence type="ECO:0000313" key="6">
    <source>
        <dbReference type="Proteomes" id="UP000186878"/>
    </source>
</evidence>
<dbReference type="InterPro" id="IPR050376">
    <property type="entry name" value="Pterin-4-alpha-carb_dehyd"/>
</dbReference>
<name>A0A1Q8SVH0_9GAMM</name>
<evidence type="ECO:0000256" key="4">
    <source>
        <dbReference type="HAMAP-Rule" id="MF_00434"/>
    </source>
</evidence>
<dbReference type="PANTHER" id="PTHR42805">
    <property type="entry name" value="PTERIN-4-ALPHA-CARBINOLAMINE DEHYDRATASE-RELATED"/>
    <property type="match status" value="1"/>
</dbReference>
<dbReference type="EC" id="4.2.1.96" evidence="4"/>
<dbReference type="SUPFAM" id="SSF55248">
    <property type="entry name" value="PCD-like"/>
    <property type="match status" value="1"/>
</dbReference>
<dbReference type="InterPro" id="IPR036428">
    <property type="entry name" value="PCD_sf"/>
</dbReference>
<dbReference type="Gene3D" id="3.30.1360.20">
    <property type="entry name" value="Transcriptional coactivator/pterin dehydratase"/>
    <property type="match status" value="1"/>
</dbReference>
<dbReference type="CDD" id="cd00913">
    <property type="entry name" value="PCD_DCoH_subfamily_a"/>
    <property type="match status" value="1"/>
</dbReference>
<dbReference type="EMBL" id="MSDO01000004">
    <property type="protein sequence ID" value="OLO05403.1"/>
    <property type="molecule type" value="Genomic_DNA"/>
</dbReference>
<dbReference type="InterPro" id="IPR001533">
    <property type="entry name" value="Pterin_deHydtase"/>
</dbReference>
<evidence type="ECO:0000256" key="2">
    <source>
        <dbReference type="ARBA" id="ARBA00006472"/>
    </source>
</evidence>
<keyword evidence="6" id="KW-1185">Reference proteome</keyword>
<dbReference type="OrthoDB" id="5294615at2"/>
<comment type="similarity">
    <text evidence="2 4">Belongs to the pterin-4-alpha-carbinolamine dehydratase family.</text>
</comment>
<evidence type="ECO:0000256" key="1">
    <source>
        <dbReference type="ARBA" id="ARBA00001554"/>
    </source>
</evidence>
<dbReference type="PANTHER" id="PTHR42805:SF1">
    <property type="entry name" value="PTERIN-4-ALPHA-CARBINOLAMINE DEHYDRATASE-RELATED"/>
    <property type="match status" value="1"/>
</dbReference>
<evidence type="ECO:0000313" key="5">
    <source>
        <dbReference type="EMBL" id="OLO05403.1"/>
    </source>
</evidence>